<dbReference type="InterPro" id="IPR002123">
    <property type="entry name" value="Plipid/glycerol_acylTrfase"/>
</dbReference>
<dbReference type="SUPFAM" id="SSF69593">
    <property type="entry name" value="Glycerol-3-phosphate (1)-acyltransferase"/>
    <property type="match status" value="1"/>
</dbReference>
<dbReference type="GO" id="GO:0016020">
    <property type="term" value="C:membrane"/>
    <property type="evidence" value="ECO:0007669"/>
    <property type="project" value="UniProtKB-SubCell"/>
</dbReference>
<keyword evidence="16" id="KW-1185">Reference proteome</keyword>
<dbReference type="Proteomes" id="UP000013827">
    <property type="component" value="Unassembled WGS sequence"/>
</dbReference>
<feature type="transmembrane region" description="Helical" evidence="13">
    <location>
        <begin position="13"/>
        <end position="34"/>
    </location>
</feature>
<evidence type="ECO:0000256" key="9">
    <source>
        <dbReference type="ARBA" id="ARBA00023136"/>
    </source>
</evidence>
<dbReference type="AlphaFoldDB" id="A0A0D3J4T4"/>
<reference evidence="16" key="1">
    <citation type="journal article" date="2013" name="Nature">
        <title>Pan genome of the phytoplankton Emiliania underpins its global distribution.</title>
        <authorList>
            <person name="Read B.A."/>
            <person name="Kegel J."/>
            <person name="Klute M.J."/>
            <person name="Kuo A."/>
            <person name="Lefebvre S.C."/>
            <person name="Maumus F."/>
            <person name="Mayer C."/>
            <person name="Miller J."/>
            <person name="Monier A."/>
            <person name="Salamov A."/>
            <person name="Young J."/>
            <person name="Aguilar M."/>
            <person name="Claverie J.M."/>
            <person name="Frickenhaus S."/>
            <person name="Gonzalez K."/>
            <person name="Herman E.K."/>
            <person name="Lin Y.C."/>
            <person name="Napier J."/>
            <person name="Ogata H."/>
            <person name="Sarno A.F."/>
            <person name="Shmutz J."/>
            <person name="Schroeder D."/>
            <person name="de Vargas C."/>
            <person name="Verret F."/>
            <person name="von Dassow P."/>
            <person name="Valentin K."/>
            <person name="Van de Peer Y."/>
            <person name="Wheeler G."/>
            <person name="Dacks J.B."/>
            <person name="Delwiche C.F."/>
            <person name="Dyhrman S.T."/>
            <person name="Glockner G."/>
            <person name="John U."/>
            <person name="Richards T."/>
            <person name="Worden A.Z."/>
            <person name="Zhang X."/>
            <person name="Grigoriev I.V."/>
            <person name="Allen A.E."/>
            <person name="Bidle K."/>
            <person name="Borodovsky M."/>
            <person name="Bowler C."/>
            <person name="Brownlee C."/>
            <person name="Cock J.M."/>
            <person name="Elias M."/>
            <person name="Gladyshev V.N."/>
            <person name="Groth M."/>
            <person name="Guda C."/>
            <person name="Hadaegh A."/>
            <person name="Iglesias-Rodriguez M.D."/>
            <person name="Jenkins J."/>
            <person name="Jones B.M."/>
            <person name="Lawson T."/>
            <person name="Leese F."/>
            <person name="Lindquist E."/>
            <person name="Lobanov A."/>
            <person name="Lomsadze A."/>
            <person name="Malik S.B."/>
            <person name="Marsh M.E."/>
            <person name="Mackinder L."/>
            <person name="Mock T."/>
            <person name="Mueller-Roeber B."/>
            <person name="Pagarete A."/>
            <person name="Parker M."/>
            <person name="Probert I."/>
            <person name="Quesneville H."/>
            <person name="Raines C."/>
            <person name="Rensing S.A."/>
            <person name="Riano-Pachon D.M."/>
            <person name="Richier S."/>
            <person name="Rokitta S."/>
            <person name="Shiraiwa Y."/>
            <person name="Soanes D.M."/>
            <person name="van der Giezen M."/>
            <person name="Wahlund T.M."/>
            <person name="Williams B."/>
            <person name="Wilson W."/>
            <person name="Wolfe G."/>
            <person name="Wurch L.L."/>
        </authorList>
    </citation>
    <scope>NUCLEOTIDE SEQUENCE</scope>
</reference>
<dbReference type="PANTHER" id="PTHR23063">
    <property type="entry name" value="PHOSPHOLIPID ACYLTRANSFERASE"/>
    <property type="match status" value="1"/>
</dbReference>
<comment type="similarity">
    <text evidence="3">Belongs to the 1-acyl-sn-glycerol-3-phosphate acyltransferase family.</text>
</comment>
<dbReference type="CDD" id="cd07991">
    <property type="entry name" value="LPLAT_LPCAT1-like"/>
    <property type="match status" value="1"/>
</dbReference>
<evidence type="ECO:0000256" key="5">
    <source>
        <dbReference type="ARBA" id="ARBA00022679"/>
    </source>
</evidence>
<dbReference type="KEGG" id="ehx:EMIHUDRAFT_75696"/>
<keyword evidence="12" id="KW-0012">Acyltransferase</keyword>
<evidence type="ECO:0000313" key="15">
    <source>
        <dbReference type="EnsemblProtists" id="EOD18519"/>
    </source>
</evidence>
<evidence type="ECO:0000313" key="16">
    <source>
        <dbReference type="Proteomes" id="UP000013827"/>
    </source>
</evidence>
<sequence length="384" mass="41928">MALCSVTLFPLRVAVLLVSLPVVGTLAVVATIGADETRPLGPARRAVIYPVRLLSRVALWCLGYWWVPVLKHPAALRERPRVLVAAPHYSLIDMFFLTYQEMPMALSKSAIAKIPIFGRVAKAMQSIFVDRQTAESRAKAAETIRARCREPGWPPLLVFPEGTTTNGAALIQFKAGAFGVGQPVQPVLLRYGHTPVDVSSAVRGYEIFLYAMLQPANSLTVEYLPPHAPTDEELADPRLFASNVRAAMAEALGVPCTGHSYEDAWLSLVAHEGGREVAQTFEVKQLAPILDLDTKGLCNLLRRFHAFDLNGSGTLNFEEFMVRQRPRAQRKPSRAGGPLVRGIALKSAPLPFSLRSTAETRETKAAAFSFTCGWPPGRGTAYAL</sequence>
<comment type="pathway">
    <text evidence="2">Lipid metabolism.</text>
</comment>
<dbReference type="GeneID" id="17264084"/>
<comment type="subcellular location">
    <subcellularLocation>
        <location evidence="1">Membrane</location>
    </subcellularLocation>
</comment>
<keyword evidence="7 13" id="KW-1133">Transmembrane helix</keyword>
<dbReference type="RefSeq" id="XP_005770948.1">
    <property type="nucleotide sequence ID" value="XM_005770891.1"/>
</dbReference>
<dbReference type="HOGENOM" id="CLU_720471_0_0_1"/>
<evidence type="ECO:0000256" key="12">
    <source>
        <dbReference type="ARBA" id="ARBA00023315"/>
    </source>
</evidence>
<dbReference type="STRING" id="2903.R1ECE2"/>
<evidence type="ECO:0000256" key="10">
    <source>
        <dbReference type="ARBA" id="ARBA00023209"/>
    </source>
</evidence>
<evidence type="ECO:0000256" key="8">
    <source>
        <dbReference type="ARBA" id="ARBA00023098"/>
    </source>
</evidence>
<keyword evidence="5" id="KW-0808">Transferase</keyword>
<dbReference type="PaxDb" id="2903-EOD18519"/>
<name>A0A0D3J4T4_EMIH1</name>
<evidence type="ECO:0000256" key="4">
    <source>
        <dbReference type="ARBA" id="ARBA00022516"/>
    </source>
</evidence>
<keyword evidence="9 13" id="KW-0472">Membrane</keyword>
<dbReference type="GO" id="GO:0008374">
    <property type="term" value="F:O-acyltransferase activity"/>
    <property type="evidence" value="ECO:0007669"/>
    <property type="project" value="InterPro"/>
</dbReference>
<evidence type="ECO:0000256" key="3">
    <source>
        <dbReference type="ARBA" id="ARBA00008655"/>
    </source>
</evidence>
<evidence type="ECO:0000256" key="11">
    <source>
        <dbReference type="ARBA" id="ARBA00023264"/>
    </source>
</evidence>
<dbReference type="GO" id="GO:0008654">
    <property type="term" value="P:phospholipid biosynthetic process"/>
    <property type="evidence" value="ECO:0007669"/>
    <property type="project" value="UniProtKB-KW"/>
</dbReference>
<dbReference type="SMART" id="SM00563">
    <property type="entry name" value="PlsC"/>
    <property type="match status" value="1"/>
</dbReference>
<dbReference type="EnsemblProtists" id="EOD18519">
    <property type="protein sequence ID" value="EOD18519"/>
    <property type="gene ID" value="EMIHUDRAFT_75696"/>
</dbReference>
<accession>A0A0D3J4T4</accession>
<keyword evidence="6 13" id="KW-0812">Transmembrane</keyword>
<feature type="domain" description="Phospholipid/glycerol acyltransferase" evidence="14">
    <location>
        <begin position="82"/>
        <end position="192"/>
    </location>
</feature>
<dbReference type="Pfam" id="PF01553">
    <property type="entry name" value="Acyltransferase"/>
    <property type="match status" value="1"/>
</dbReference>
<dbReference type="PANTHER" id="PTHR23063:SF52">
    <property type="entry name" value="LYSOPHOSPHATIDYLCHOLINE ACYLTRANSFERASE"/>
    <property type="match status" value="1"/>
</dbReference>
<dbReference type="PROSITE" id="PS00018">
    <property type="entry name" value="EF_HAND_1"/>
    <property type="match status" value="1"/>
</dbReference>
<evidence type="ECO:0000256" key="7">
    <source>
        <dbReference type="ARBA" id="ARBA00022989"/>
    </source>
</evidence>
<keyword evidence="8" id="KW-0443">Lipid metabolism</keyword>
<dbReference type="InterPro" id="IPR045252">
    <property type="entry name" value="LPCAT1-like"/>
</dbReference>
<evidence type="ECO:0000256" key="2">
    <source>
        <dbReference type="ARBA" id="ARBA00005189"/>
    </source>
</evidence>
<reference evidence="15" key="2">
    <citation type="submission" date="2024-10" db="UniProtKB">
        <authorList>
            <consortium name="EnsemblProtists"/>
        </authorList>
    </citation>
    <scope>IDENTIFICATION</scope>
</reference>
<keyword evidence="11" id="KW-1208">Phospholipid metabolism</keyword>
<proteinExistence type="inferred from homology"/>
<dbReference type="InterPro" id="IPR018247">
    <property type="entry name" value="EF_Hand_1_Ca_BS"/>
</dbReference>
<protein>
    <recommendedName>
        <fullName evidence="14">Phospholipid/glycerol acyltransferase domain-containing protein</fullName>
    </recommendedName>
</protein>
<keyword evidence="4" id="KW-0444">Lipid biosynthesis</keyword>
<organism evidence="15 16">
    <name type="scientific">Emiliania huxleyi (strain CCMP1516)</name>
    <dbReference type="NCBI Taxonomy" id="280463"/>
    <lineage>
        <taxon>Eukaryota</taxon>
        <taxon>Haptista</taxon>
        <taxon>Haptophyta</taxon>
        <taxon>Prymnesiophyceae</taxon>
        <taxon>Isochrysidales</taxon>
        <taxon>Noelaerhabdaceae</taxon>
        <taxon>Emiliania</taxon>
    </lineage>
</organism>
<evidence type="ECO:0000256" key="13">
    <source>
        <dbReference type="SAM" id="Phobius"/>
    </source>
</evidence>
<evidence type="ECO:0000259" key="14">
    <source>
        <dbReference type="SMART" id="SM00563"/>
    </source>
</evidence>
<keyword evidence="10" id="KW-0594">Phospholipid biosynthesis</keyword>
<evidence type="ECO:0000256" key="6">
    <source>
        <dbReference type="ARBA" id="ARBA00022692"/>
    </source>
</evidence>
<dbReference type="eggNOG" id="KOG4666">
    <property type="taxonomic scope" value="Eukaryota"/>
</dbReference>
<evidence type="ECO:0000256" key="1">
    <source>
        <dbReference type="ARBA" id="ARBA00004370"/>
    </source>
</evidence>